<organism evidence="1 2">
    <name type="scientific">Phaeocystidibacter luteus</name>
    <dbReference type="NCBI Taxonomy" id="911197"/>
    <lineage>
        <taxon>Bacteria</taxon>
        <taxon>Pseudomonadati</taxon>
        <taxon>Bacteroidota</taxon>
        <taxon>Flavobacteriia</taxon>
        <taxon>Flavobacteriales</taxon>
        <taxon>Phaeocystidibacteraceae</taxon>
        <taxon>Phaeocystidibacter</taxon>
    </lineage>
</organism>
<reference evidence="1 2" key="1">
    <citation type="submission" date="2019-09" db="EMBL/GenBank/DDBJ databases">
        <title>Genomes of family Cryomorphaceae.</title>
        <authorList>
            <person name="Bowman J.P."/>
        </authorList>
    </citation>
    <scope>NUCLEOTIDE SEQUENCE [LARGE SCALE GENOMIC DNA]</scope>
    <source>
        <strain evidence="1 2">LMG 25704</strain>
    </source>
</reference>
<name>A0A6N6RL87_9FLAO</name>
<dbReference type="Proteomes" id="UP000468650">
    <property type="component" value="Unassembled WGS sequence"/>
</dbReference>
<evidence type="ECO:0008006" key="3">
    <source>
        <dbReference type="Google" id="ProtNLM"/>
    </source>
</evidence>
<dbReference type="EMBL" id="WBVO01000002">
    <property type="protein sequence ID" value="KAB2814001.1"/>
    <property type="molecule type" value="Genomic_DNA"/>
</dbReference>
<accession>A0A6N6RL87</accession>
<evidence type="ECO:0000313" key="1">
    <source>
        <dbReference type="EMBL" id="KAB2814001.1"/>
    </source>
</evidence>
<comment type="caution">
    <text evidence="1">The sequence shown here is derived from an EMBL/GenBank/DDBJ whole genome shotgun (WGS) entry which is preliminary data.</text>
</comment>
<sequence>MSKLVIYLLIALPGIAQCQVVLYDRMAKEQVSDYVIIIADSISDLTFTQSTSGKRCLFDLAIISCGYHSLRLSKNELLPDTLEMIKMHHDLLEVEVYSEGALREYKSAAKRPRIEFSPDLGQLGYFIPTGDTCKWKTLILHDVKKIETNDSDLTRYRIAWINIQDSLPLTNPDSIFSAQVFYEIDVLAVHDRTGNRSDHILELPQFEFQNFRTAEASYLGIMVLPLDPVELAGGQVGNPLNSVIISPVSLEGNVLSASGMYFGLDYSLMSK</sequence>
<evidence type="ECO:0000313" key="2">
    <source>
        <dbReference type="Proteomes" id="UP000468650"/>
    </source>
</evidence>
<proteinExistence type="predicted"/>
<dbReference type="AlphaFoldDB" id="A0A6N6RL87"/>
<gene>
    <name evidence="1" type="ORF">F8C67_04790</name>
</gene>
<protein>
    <recommendedName>
        <fullName evidence="3">DUF4249 family protein</fullName>
    </recommendedName>
</protein>
<dbReference type="RefSeq" id="WP_151666669.1">
    <property type="nucleotide sequence ID" value="NZ_WBVO01000002.1"/>
</dbReference>
<keyword evidence="2" id="KW-1185">Reference proteome</keyword>